<dbReference type="InParanoid" id="A0A1Q6DXJ9"/>
<dbReference type="SUPFAM" id="SSF56281">
    <property type="entry name" value="Metallo-hydrolase/oxidoreductase"/>
    <property type="match status" value="1"/>
</dbReference>
<name>A0A1Q6DXJ9_METT1</name>
<evidence type="ECO:0000256" key="1">
    <source>
        <dbReference type="ARBA" id="ARBA00022722"/>
    </source>
</evidence>
<dbReference type="GO" id="GO:0006303">
    <property type="term" value="P:double-strand break repair via nonhomologous end joining"/>
    <property type="evidence" value="ECO:0007669"/>
    <property type="project" value="TreeGrafter"/>
</dbReference>
<evidence type="ECO:0000256" key="3">
    <source>
        <dbReference type="ARBA" id="ARBA00022839"/>
    </source>
</evidence>
<dbReference type="Gene3D" id="3.40.50.12650">
    <property type="match status" value="1"/>
</dbReference>
<keyword evidence="2" id="KW-0378">Hydrolase</keyword>
<dbReference type="PANTHER" id="PTHR23240">
    <property type="entry name" value="DNA CROSS-LINK REPAIR PROTEIN PSO2/SNM1-RELATED"/>
    <property type="match status" value="1"/>
</dbReference>
<dbReference type="PANTHER" id="PTHR23240:SF8">
    <property type="entry name" value="PROTEIN ARTEMIS"/>
    <property type="match status" value="1"/>
</dbReference>
<dbReference type="InterPro" id="IPR036866">
    <property type="entry name" value="RibonucZ/Hydroxyglut_hydro"/>
</dbReference>
<gene>
    <name evidence="4" type="ORF">BTN85_1586</name>
</gene>
<evidence type="ECO:0000256" key="2">
    <source>
        <dbReference type="ARBA" id="ARBA00022801"/>
    </source>
</evidence>
<keyword evidence="1" id="KW-0540">Nuclease</keyword>
<dbReference type="GO" id="GO:0036297">
    <property type="term" value="P:interstrand cross-link repair"/>
    <property type="evidence" value="ECO:0007669"/>
    <property type="project" value="TreeGrafter"/>
</dbReference>
<dbReference type="EMBL" id="MSDW01000001">
    <property type="protein sequence ID" value="OKY79080.1"/>
    <property type="molecule type" value="Genomic_DNA"/>
</dbReference>
<dbReference type="GO" id="GO:0003684">
    <property type="term" value="F:damaged DNA binding"/>
    <property type="evidence" value="ECO:0007669"/>
    <property type="project" value="TreeGrafter"/>
</dbReference>
<comment type="caution">
    <text evidence="4">The sequence shown here is derived from an EMBL/GenBank/DDBJ whole genome shotgun (WGS) entry which is preliminary data.</text>
</comment>
<dbReference type="STRING" id="1903181.BTN85_1586"/>
<protein>
    <submittedName>
        <fullName evidence="4">5'-3' Exoribonuclease of the beta-lactamase fold involved in RNA processing</fullName>
    </submittedName>
</protein>
<accession>A0A1Q6DXJ9</accession>
<keyword evidence="3" id="KW-0269">Exonuclease</keyword>
<evidence type="ECO:0000313" key="5">
    <source>
        <dbReference type="Proteomes" id="UP000185744"/>
    </source>
</evidence>
<dbReference type="AlphaFoldDB" id="A0A1Q6DXJ9"/>
<proteinExistence type="predicted"/>
<evidence type="ECO:0000313" key="4">
    <source>
        <dbReference type="EMBL" id="OKY79080.1"/>
    </source>
</evidence>
<dbReference type="Gene3D" id="3.60.15.10">
    <property type="entry name" value="Ribonuclease Z/Hydroxyacylglutathione hydrolase-like"/>
    <property type="match status" value="1"/>
</dbReference>
<keyword evidence="5" id="KW-1185">Reference proteome</keyword>
<sequence length="332" mass="38721">MIKLRDGVHFDLQENVLIADGNSSTPNSITFVSHAHMDHIPHKDSSKIITSKETSKFIEERTDIQVDQQENYKSINLIKSGHILGSRSALVKEHDQRILYTGDISTRDRAYLNGFNPPTADTLVIESTYGKPSYVFPQQDQINQNILNWIKKQKTTFLFCYSLGKSQKIQYLIQKNLDKEIITHNAIHQLNRVYEKIKNIQFNDKHISKVHKKPYKQEIKTGKKTERVYLFPSHLSTNKEIKELSKKQNANKAGFSGWAINKSYLYRKSLDKAFPYSDHCDFTELLEVIQEVDPNKIYTYHGFSNEFAKTLKRDYDYNAQPLKKHQKKITDY</sequence>
<dbReference type="GO" id="GO:0035312">
    <property type="term" value="F:5'-3' DNA exonuclease activity"/>
    <property type="evidence" value="ECO:0007669"/>
    <property type="project" value="TreeGrafter"/>
</dbReference>
<organism evidence="4 5">
    <name type="scientific">Methanohalarchaeum thermophilum</name>
    <dbReference type="NCBI Taxonomy" id="1903181"/>
    <lineage>
        <taxon>Archaea</taxon>
        <taxon>Methanobacteriati</taxon>
        <taxon>Methanobacteriota</taxon>
        <taxon>Methanonatronarchaeia</taxon>
        <taxon>Methanonatronarchaeales</taxon>
        <taxon>Methanonatronarchaeaceae</taxon>
        <taxon>Candidatus Methanohalarchaeum</taxon>
    </lineage>
</organism>
<dbReference type="Proteomes" id="UP000185744">
    <property type="component" value="Unassembled WGS sequence"/>
</dbReference>
<reference evidence="4" key="1">
    <citation type="submission" date="2016-12" db="EMBL/GenBank/DDBJ databases">
        <title>Discovery of methanogenic haloarchaea.</title>
        <authorList>
            <person name="Sorokin D.Y."/>
            <person name="Makarova K.S."/>
            <person name="Abbas B."/>
            <person name="Ferrer M."/>
            <person name="Golyshin P.N."/>
        </authorList>
    </citation>
    <scope>NUCLEOTIDE SEQUENCE [LARGE SCALE GENOMIC DNA]</scope>
    <source>
        <strain evidence="4">HMET1</strain>
    </source>
</reference>
<dbReference type="GO" id="GO:0000723">
    <property type="term" value="P:telomere maintenance"/>
    <property type="evidence" value="ECO:0007669"/>
    <property type="project" value="TreeGrafter"/>
</dbReference>